<reference evidence="4" key="1">
    <citation type="submission" date="2025-08" db="UniProtKB">
        <authorList>
            <consortium name="RefSeq"/>
        </authorList>
    </citation>
    <scope>IDENTIFICATION</scope>
</reference>
<dbReference type="Proteomes" id="UP000694888">
    <property type="component" value="Unplaced"/>
</dbReference>
<evidence type="ECO:0000313" key="3">
    <source>
        <dbReference type="Proteomes" id="UP000694888"/>
    </source>
</evidence>
<proteinExistence type="predicted"/>
<evidence type="ECO:0000313" key="4">
    <source>
        <dbReference type="RefSeq" id="XP_035824840.1"/>
    </source>
</evidence>
<accession>A0ABM1VQZ8</accession>
<evidence type="ECO:0000256" key="1">
    <source>
        <dbReference type="SAM" id="Phobius"/>
    </source>
</evidence>
<name>A0ABM1VQZ8_APLCA</name>
<dbReference type="PANTHER" id="PTHR46534:SF1">
    <property type="entry name" value="IGGFC-BINDING PROTEIN N-TERMINAL DOMAIN-CONTAINING PROTEIN"/>
    <property type="match status" value="1"/>
</dbReference>
<dbReference type="Pfam" id="PF17517">
    <property type="entry name" value="IgGFc_binding"/>
    <property type="match status" value="1"/>
</dbReference>
<keyword evidence="1" id="KW-0812">Transmembrane</keyword>
<sequence>MDLERSSFHNPFIIMGSTSGGLHWCLCFAAIISGIFGETQIQYVLAFPKHVKHAVASLAISPLSQDFVQNVEVTVTAPARKTSSGEIQTQKYSHNFTSVSNEQWLLNLEHLVHFKKTGIGKKQGIIVNSTSQVVVQARSLKLEIHESTSKSAGAFNVMPVSLLSCEYLVVTESVHLSSFLLVVNSEGFNDVTIEFAFEPAESTITYKKTTIFYSGQYLRESLEPLDVLQILGEGADLTGTWVRAESPVAVIAGANFDCVFIRTVPCNYKDMMIEQLPPVSALGQDYVLAPFRNDDKDSLIKIAYVSPSTTLSGLEHIEMKENTSKNTSTFFSFQLGDTVTYLHATGPILVLQYFMPLLNGTGKSHFDSSCAVLYPIPEWSTHSEIAMFDDTNVHILITALCECIIEINVSVPIGKVYTSSEPLEVLETHRYCSREFFITTITTGNKIKVNGERCSFSGSMFSADNAVLGWAVSLPTYKSSDANTESCERHLTSTEVTTSRDNHTQTLEETSQVPVSKRPGNLCPCTCLLDSKNFQDLLNETVLSSKIAIIQRSLHVPKANLSRKLRSKTSAIDPRPSCTSVGFVVFACTFLPVFGILVFDDFYRIWQFLVHRKTK</sequence>
<organism evidence="3 4">
    <name type="scientific">Aplysia californica</name>
    <name type="common">California sea hare</name>
    <dbReference type="NCBI Taxonomy" id="6500"/>
    <lineage>
        <taxon>Eukaryota</taxon>
        <taxon>Metazoa</taxon>
        <taxon>Spiralia</taxon>
        <taxon>Lophotrochozoa</taxon>
        <taxon>Mollusca</taxon>
        <taxon>Gastropoda</taxon>
        <taxon>Heterobranchia</taxon>
        <taxon>Euthyneura</taxon>
        <taxon>Tectipleura</taxon>
        <taxon>Aplysiida</taxon>
        <taxon>Aplysioidea</taxon>
        <taxon>Aplysiidae</taxon>
        <taxon>Aplysia</taxon>
    </lineage>
</organism>
<dbReference type="RefSeq" id="XP_035824840.1">
    <property type="nucleotide sequence ID" value="XM_035968947.1"/>
</dbReference>
<dbReference type="InterPro" id="IPR035234">
    <property type="entry name" value="IgGFc-bd_N"/>
</dbReference>
<dbReference type="GeneID" id="118477442"/>
<keyword evidence="1" id="KW-0472">Membrane</keyword>
<gene>
    <name evidence="4" type="primary">LOC118477442</name>
</gene>
<feature type="domain" description="IgGFc-binding protein N-terminal" evidence="2">
    <location>
        <begin position="154"/>
        <end position="390"/>
    </location>
</feature>
<dbReference type="PANTHER" id="PTHR46534">
    <property type="entry name" value="IGGFC_BINDING DOMAIN-CONTAINING PROTEIN"/>
    <property type="match status" value="1"/>
</dbReference>
<keyword evidence="3" id="KW-1185">Reference proteome</keyword>
<feature type="transmembrane region" description="Helical" evidence="1">
    <location>
        <begin position="581"/>
        <end position="603"/>
    </location>
</feature>
<feature type="transmembrane region" description="Helical" evidence="1">
    <location>
        <begin position="12"/>
        <end position="36"/>
    </location>
</feature>
<protein>
    <submittedName>
        <fullName evidence="4">Uncharacterized protein LOC118477442</fullName>
    </submittedName>
</protein>
<keyword evidence="1" id="KW-1133">Transmembrane helix</keyword>
<evidence type="ECO:0000259" key="2">
    <source>
        <dbReference type="Pfam" id="PF17517"/>
    </source>
</evidence>